<evidence type="ECO:0000313" key="10">
    <source>
        <dbReference type="EMBL" id="EOY28831.1"/>
    </source>
</evidence>
<dbReference type="Gene3D" id="3.90.190.10">
    <property type="entry name" value="Protein tyrosine phosphatase superfamily"/>
    <property type="match status" value="1"/>
</dbReference>
<evidence type="ECO:0000256" key="2">
    <source>
        <dbReference type="ARBA" id="ARBA00022801"/>
    </source>
</evidence>
<evidence type="ECO:0000256" key="5">
    <source>
        <dbReference type="ARBA" id="ARBA00047562"/>
    </source>
</evidence>
<dbReference type="SUPFAM" id="SSF52799">
    <property type="entry name" value="(Phosphotyrosine protein) phosphatases II"/>
    <property type="match status" value="1"/>
</dbReference>
<keyword evidence="11" id="KW-1185">Reference proteome</keyword>
<keyword evidence="2" id="KW-0378">Hydrolase</keyword>
<dbReference type="EMBL" id="CM001884">
    <property type="protein sequence ID" value="EOY28831.1"/>
    <property type="molecule type" value="Genomic_DNA"/>
</dbReference>
<comment type="similarity">
    <text evidence="3">Belongs to the protein-tyrosine phosphatase family. Atypical dual-specificity phosphatase Siw14-like subfamily.</text>
</comment>
<feature type="domain" description="Tyrosine-protein phosphatase" evidence="8">
    <location>
        <begin position="42"/>
        <end position="196"/>
    </location>
</feature>
<feature type="domain" description="Tyrosine specific protein phosphatases" evidence="9">
    <location>
        <begin position="105"/>
        <end position="145"/>
    </location>
</feature>
<comment type="catalytic activity">
    <reaction evidence="4">
        <text>5-diphospho-1D-myo-inositol 1,2,3,4,6-pentakisphosphate + H2O = 1D-myo-inositol hexakisphosphate + phosphate + H(+)</text>
        <dbReference type="Rhea" id="RHEA:22384"/>
        <dbReference type="ChEBI" id="CHEBI:15377"/>
        <dbReference type="ChEBI" id="CHEBI:15378"/>
        <dbReference type="ChEBI" id="CHEBI:43474"/>
        <dbReference type="ChEBI" id="CHEBI:58130"/>
        <dbReference type="ChEBI" id="CHEBI:58628"/>
        <dbReference type="EC" id="3.6.1.52"/>
    </reaction>
    <physiologicalReaction direction="left-to-right" evidence="4">
        <dbReference type="Rhea" id="RHEA:22385"/>
    </physiologicalReaction>
</comment>
<dbReference type="PANTHER" id="PTHR31126">
    <property type="entry name" value="TYROSINE-PROTEIN PHOSPHATASE"/>
    <property type="match status" value="1"/>
</dbReference>
<dbReference type="InterPro" id="IPR004861">
    <property type="entry name" value="Siw14-like"/>
</dbReference>
<dbReference type="Proteomes" id="UP000026915">
    <property type="component" value="Chromosome 6"/>
</dbReference>
<dbReference type="PROSITE" id="PS00383">
    <property type="entry name" value="TYR_PHOSPHATASE_1"/>
    <property type="match status" value="1"/>
</dbReference>
<dbReference type="GO" id="GO:0052847">
    <property type="term" value="F:inositol-1,5-bisdiphosphate-2,3,4,6-tetrakisphosphate 5-diphosphatase activity"/>
    <property type="evidence" value="ECO:0007669"/>
    <property type="project" value="UniProtKB-ARBA"/>
</dbReference>
<dbReference type="Pfam" id="PF03162">
    <property type="entry name" value="Y_phosphatase2"/>
    <property type="match status" value="1"/>
</dbReference>
<comment type="catalytic activity">
    <reaction evidence="5">
        <text>3,5-bis(diphospho)-1D-myo-inositol 1,2,4,6-tetrakisphosphate + H2O = 3-diphospho-1D-myo-inositol 1,2,4,5,6-pentakisphosphate + phosphate + 2 H(+)</text>
        <dbReference type="Rhea" id="RHEA:56312"/>
        <dbReference type="ChEBI" id="CHEBI:15377"/>
        <dbReference type="ChEBI" id="CHEBI:15378"/>
        <dbReference type="ChEBI" id="CHEBI:43474"/>
        <dbReference type="ChEBI" id="CHEBI:140372"/>
        <dbReference type="ChEBI" id="CHEBI:140374"/>
        <dbReference type="EC" id="3.6.1.52"/>
    </reaction>
    <physiologicalReaction direction="left-to-right" evidence="5">
        <dbReference type="Rhea" id="RHEA:56313"/>
    </physiologicalReaction>
</comment>
<protein>
    <recommendedName>
        <fullName evidence="1">diphosphoinositol-polyphosphate diphosphatase</fullName>
        <ecNumber evidence="1">3.6.1.52</ecNumber>
    </recommendedName>
</protein>
<name>A0A061GGY5_THECC</name>
<dbReference type="InterPro" id="IPR000387">
    <property type="entry name" value="Tyr_Pase_dom"/>
</dbReference>
<accession>A0A061GGY5</accession>
<dbReference type="EC" id="3.6.1.52" evidence="1"/>
<evidence type="ECO:0000256" key="4">
    <source>
        <dbReference type="ARBA" id="ARBA00047342"/>
    </source>
</evidence>
<evidence type="ECO:0000256" key="7">
    <source>
        <dbReference type="ARBA" id="ARBA00048424"/>
    </source>
</evidence>
<dbReference type="PRINTS" id="PR01911">
    <property type="entry name" value="PFDSPHPHTASE"/>
</dbReference>
<dbReference type="PROSITE" id="PS50056">
    <property type="entry name" value="TYR_PHOSPHATASE_2"/>
    <property type="match status" value="1"/>
</dbReference>
<dbReference type="PANTHER" id="PTHR31126:SF56">
    <property type="entry name" value="TYROSINE-PROTEIN PHOSPHATASE DOMAIN-CONTAINING PROTEIN"/>
    <property type="match status" value="1"/>
</dbReference>
<dbReference type="CDD" id="cd14528">
    <property type="entry name" value="PFA-DSP_Siw14"/>
    <property type="match status" value="1"/>
</dbReference>
<evidence type="ECO:0000256" key="6">
    <source>
        <dbReference type="ARBA" id="ARBA00047927"/>
    </source>
</evidence>
<dbReference type="InterPro" id="IPR016130">
    <property type="entry name" value="Tyr_Pase_AS"/>
</dbReference>
<dbReference type="OMA" id="FHTIEVA"/>
<dbReference type="FunCoup" id="A0A061GGY5">
    <property type="interactions" value="91"/>
</dbReference>
<dbReference type="eggNOG" id="KOG1572">
    <property type="taxonomic scope" value="Eukaryota"/>
</dbReference>
<dbReference type="GO" id="GO:0016791">
    <property type="term" value="F:phosphatase activity"/>
    <property type="evidence" value="ECO:0000318"/>
    <property type="project" value="GO_Central"/>
</dbReference>
<comment type="catalytic activity">
    <reaction evidence="6">
        <text>1,5-bis(diphospho)-1D-myo-inositol 2,3,4,6-tetrakisphosphate + H2O = 1-diphospho-1D-myo-inositol 2,3,4,5,6-pentakisphosphate + phosphate + 2 H(+)</text>
        <dbReference type="Rhea" id="RHEA:79699"/>
        <dbReference type="ChEBI" id="CHEBI:15377"/>
        <dbReference type="ChEBI" id="CHEBI:15378"/>
        <dbReference type="ChEBI" id="CHEBI:43474"/>
        <dbReference type="ChEBI" id="CHEBI:74946"/>
        <dbReference type="ChEBI" id="CHEBI:77983"/>
        <dbReference type="EC" id="3.6.1.52"/>
    </reaction>
    <physiologicalReaction direction="left-to-right" evidence="6">
        <dbReference type="Rhea" id="RHEA:79700"/>
    </physiologicalReaction>
</comment>
<evidence type="ECO:0000256" key="1">
    <source>
        <dbReference type="ARBA" id="ARBA00012527"/>
    </source>
</evidence>
<sequence length="199" mass="22569">MRVEGFDGEISEAIEVSQPRTPPDVGDDSEKDGEELFVPPLNFAMVDNGVFRSGFPDSANFSFLESLGLRSIIYLCPEPYPEANNEFLKANGIRLFQFGIDGCKEPFVNIPEETIREALKVVLDEKNHPLLIHCNRGKHRTGCLVGCLRKVQRWCLSSIFDEYQRFAAAKARVSDQRFMERFEVSSLKHSPTTFSCSKR</sequence>
<dbReference type="GO" id="GO:0052845">
    <property type="term" value="F:inositol-5-diphosphate-1,2,3,4,6-pentakisphosphate diphosphatase activity"/>
    <property type="evidence" value="ECO:0007669"/>
    <property type="project" value="UniProtKB-ARBA"/>
</dbReference>
<dbReference type="AlphaFoldDB" id="A0A061GGY5"/>
<dbReference type="STRING" id="3641.A0A061GGY5"/>
<dbReference type="FunFam" id="3.90.190.10:FF:000024">
    <property type="entry name" value="probable tyrosine-protein phosphatase At1g05000"/>
    <property type="match status" value="1"/>
</dbReference>
<dbReference type="Gramene" id="EOY28831">
    <property type="protein sequence ID" value="EOY28831"/>
    <property type="gene ID" value="TCM_030322"/>
</dbReference>
<organism evidence="10 11">
    <name type="scientific">Theobroma cacao</name>
    <name type="common">Cacao</name>
    <name type="synonym">Cocoa</name>
    <dbReference type="NCBI Taxonomy" id="3641"/>
    <lineage>
        <taxon>Eukaryota</taxon>
        <taxon>Viridiplantae</taxon>
        <taxon>Streptophyta</taxon>
        <taxon>Embryophyta</taxon>
        <taxon>Tracheophyta</taxon>
        <taxon>Spermatophyta</taxon>
        <taxon>Magnoliopsida</taxon>
        <taxon>eudicotyledons</taxon>
        <taxon>Gunneridae</taxon>
        <taxon>Pentapetalae</taxon>
        <taxon>rosids</taxon>
        <taxon>malvids</taxon>
        <taxon>Malvales</taxon>
        <taxon>Malvaceae</taxon>
        <taxon>Byttnerioideae</taxon>
        <taxon>Theobroma</taxon>
    </lineage>
</organism>
<dbReference type="InterPro" id="IPR020428">
    <property type="entry name" value="PFA-DSPs"/>
</dbReference>
<dbReference type="InterPro" id="IPR029021">
    <property type="entry name" value="Prot-tyrosine_phosphatase-like"/>
</dbReference>
<evidence type="ECO:0000256" key="3">
    <source>
        <dbReference type="ARBA" id="ARBA00044949"/>
    </source>
</evidence>
<gene>
    <name evidence="10" type="ORF">TCM_030322</name>
</gene>
<evidence type="ECO:0000313" key="11">
    <source>
        <dbReference type="Proteomes" id="UP000026915"/>
    </source>
</evidence>
<proteinExistence type="inferred from homology"/>
<comment type="catalytic activity">
    <reaction evidence="7">
        <text>6-diphospho-1D-myo-inositol pentakisphosphate + H2O = 1D-myo-inositol hexakisphosphate + phosphate + H(+)</text>
        <dbReference type="Rhea" id="RHEA:79703"/>
        <dbReference type="ChEBI" id="CHEBI:15377"/>
        <dbReference type="ChEBI" id="CHEBI:15378"/>
        <dbReference type="ChEBI" id="CHEBI:43474"/>
        <dbReference type="ChEBI" id="CHEBI:58130"/>
        <dbReference type="ChEBI" id="CHEBI:230534"/>
        <dbReference type="EC" id="3.6.1.52"/>
    </reaction>
    <physiologicalReaction direction="left-to-right" evidence="7">
        <dbReference type="Rhea" id="RHEA:79704"/>
    </physiologicalReaction>
</comment>
<dbReference type="InterPro" id="IPR020422">
    <property type="entry name" value="TYR_PHOSPHATASE_DUAL_dom"/>
</dbReference>
<dbReference type="GO" id="GO:0005737">
    <property type="term" value="C:cytoplasm"/>
    <property type="evidence" value="ECO:0000318"/>
    <property type="project" value="GO_Central"/>
</dbReference>
<dbReference type="HOGENOM" id="CLU_047845_5_0_1"/>
<evidence type="ECO:0000259" key="8">
    <source>
        <dbReference type="PROSITE" id="PS50054"/>
    </source>
</evidence>
<evidence type="ECO:0000259" key="9">
    <source>
        <dbReference type="PROSITE" id="PS50056"/>
    </source>
</evidence>
<reference evidence="10 11" key="1">
    <citation type="journal article" date="2013" name="Genome Biol.">
        <title>The genome sequence of the most widely cultivated cacao type and its use to identify candidate genes regulating pod color.</title>
        <authorList>
            <person name="Motamayor J.C."/>
            <person name="Mockaitis K."/>
            <person name="Schmutz J."/>
            <person name="Haiminen N."/>
            <person name="Iii D.L."/>
            <person name="Cornejo O."/>
            <person name="Findley S.D."/>
            <person name="Zheng P."/>
            <person name="Utro F."/>
            <person name="Royaert S."/>
            <person name="Saski C."/>
            <person name="Jenkins J."/>
            <person name="Podicheti R."/>
            <person name="Zhao M."/>
            <person name="Scheffler B.E."/>
            <person name="Stack J.C."/>
            <person name="Feltus F.A."/>
            <person name="Mustiga G.M."/>
            <person name="Amores F."/>
            <person name="Phillips W."/>
            <person name="Marelli J.P."/>
            <person name="May G.D."/>
            <person name="Shapiro H."/>
            <person name="Ma J."/>
            <person name="Bustamante C.D."/>
            <person name="Schnell R.J."/>
            <person name="Main D."/>
            <person name="Gilbert D."/>
            <person name="Parida L."/>
            <person name="Kuhn D.N."/>
        </authorList>
    </citation>
    <scope>NUCLEOTIDE SEQUENCE [LARGE SCALE GENOMIC DNA]</scope>
    <source>
        <strain evidence="11">cv. Matina 1-6</strain>
    </source>
</reference>
<dbReference type="InParanoid" id="A0A061GGY5"/>
<dbReference type="PROSITE" id="PS50054">
    <property type="entry name" value="TYR_PHOSPHATASE_DUAL"/>
    <property type="match status" value="1"/>
</dbReference>